<dbReference type="AlphaFoldDB" id="A0AA36IX59"/>
<dbReference type="EMBL" id="CAUJNA010003204">
    <property type="protein sequence ID" value="CAJ1395613.1"/>
    <property type="molecule type" value="Genomic_DNA"/>
</dbReference>
<keyword evidence="8" id="KW-1185">Reference proteome</keyword>
<evidence type="ECO:0000256" key="3">
    <source>
        <dbReference type="ARBA" id="ARBA00022989"/>
    </source>
</evidence>
<evidence type="ECO:0000259" key="6">
    <source>
        <dbReference type="Pfam" id="PF00520"/>
    </source>
</evidence>
<dbReference type="InterPro" id="IPR050818">
    <property type="entry name" value="KCNH_animal-type"/>
</dbReference>
<organism evidence="7 8">
    <name type="scientific">Effrenium voratum</name>
    <dbReference type="NCBI Taxonomy" id="2562239"/>
    <lineage>
        <taxon>Eukaryota</taxon>
        <taxon>Sar</taxon>
        <taxon>Alveolata</taxon>
        <taxon>Dinophyceae</taxon>
        <taxon>Suessiales</taxon>
        <taxon>Symbiodiniaceae</taxon>
        <taxon>Effrenium</taxon>
    </lineage>
</organism>
<feature type="compositionally biased region" description="Acidic residues" evidence="5">
    <location>
        <begin position="54"/>
        <end position="65"/>
    </location>
</feature>
<name>A0AA36IX59_9DINO</name>
<dbReference type="GO" id="GO:0005249">
    <property type="term" value="F:voltage-gated potassium channel activity"/>
    <property type="evidence" value="ECO:0007669"/>
    <property type="project" value="TreeGrafter"/>
</dbReference>
<evidence type="ECO:0000256" key="4">
    <source>
        <dbReference type="ARBA" id="ARBA00023136"/>
    </source>
</evidence>
<feature type="compositionally biased region" description="Basic and acidic residues" evidence="5">
    <location>
        <begin position="38"/>
        <end position="53"/>
    </location>
</feature>
<feature type="region of interest" description="Disordered" evidence="5">
    <location>
        <begin position="38"/>
        <end position="72"/>
    </location>
</feature>
<comment type="caution">
    <text evidence="7">The sequence shown here is derived from an EMBL/GenBank/DDBJ whole genome shotgun (WGS) entry which is preliminary data.</text>
</comment>
<dbReference type="Gene3D" id="1.10.287.70">
    <property type="match status" value="2"/>
</dbReference>
<gene>
    <name evidence="7" type="ORF">EVOR1521_LOCUS20008</name>
</gene>
<dbReference type="InterPro" id="IPR005821">
    <property type="entry name" value="Ion_trans_dom"/>
</dbReference>
<dbReference type="InterPro" id="IPR018490">
    <property type="entry name" value="cNMP-bd_dom_sf"/>
</dbReference>
<dbReference type="PANTHER" id="PTHR10217:SF435">
    <property type="entry name" value="POTASSIUM VOLTAGE-GATED CHANNEL PROTEIN EAG"/>
    <property type="match status" value="1"/>
</dbReference>
<dbReference type="SUPFAM" id="SSF51206">
    <property type="entry name" value="cAMP-binding domain-like"/>
    <property type="match status" value="2"/>
</dbReference>
<keyword evidence="4" id="KW-0472">Membrane</keyword>
<keyword evidence="3" id="KW-1133">Transmembrane helix</keyword>
<evidence type="ECO:0000256" key="1">
    <source>
        <dbReference type="ARBA" id="ARBA00004141"/>
    </source>
</evidence>
<dbReference type="Pfam" id="PF00520">
    <property type="entry name" value="Ion_trans"/>
    <property type="match status" value="1"/>
</dbReference>
<comment type="subcellular location">
    <subcellularLocation>
        <location evidence="1">Membrane</location>
        <topology evidence="1">Multi-pass membrane protein</topology>
    </subcellularLocation>
</comment>
<sequence>MEGSQSPAAGLLAICPSERRLSRQLSYQLDRQTSHLERRLSQELENPREKVQLPEEDWPEAEAPDANELPSMNMPSERVFAPYAVWARKKEKEKNSKSRAVATVTSVSLRKPEACSLSPSGHFRNFWDCFGIILLLLDTVILPLQIVNEGGTLVQDRRRIACHYLRTWFVPDLVVTTIDLILEFSVAVGDADRATTKALRLLRLCRVVRLGKLTHIAAFLRDKFESQVASIQFSLVLVMMGMVLTEHVIACGWFGIAIFNSGAGTWLNHTSVKDASFAKQYTTSLRWAFSQLGIGGTNIEATNETEGMYSIVVGLISLVTFSTVVSSMTSMVTALHSGRMEEIQQFGLLRRFLRVNKIPASLGQRITRFLQHTYHQRESDSRDPFILALLSGSLQAELQFARYSLCFSKLPFLEDLLSSSLNVQEENVMRSLASKAVEIIDSGENEVIFCCNTRAEATYFALHASLRYNHAEHQRTVNYGFWAAEMCLWTEWWHVGDLISADFARIAIIRLQEFCKLISDTQSIQHQAHNYALDFVHALNQEFNVCDLWQLPKELRKVHDIDITSQPLGIWHRKVLPICKLQLKQANLPEVGSRENVPWEKELWERKVSKETFWDLLRRLGDCYEADMQLPRSSSDRARDGARCPSPKVAPAPKVPAPARENVRVPSSKKLTSLSMQSAASQVTMFEAHSCWRTQSKARAKGNPTRAALKTTESYTLKLPSFCTLSPTGHFRNFWDFLGIVLLLLDTILLPLQIVKEDLEALLPWLSFSSRMALFYWGSDIILSFFTGFPEGGTLVQDSRRIACHYLKTWFVPDFAVTMIDVVLEFSVAGSKADRATTKALRLLRLFRVVRLGKLTRFAAFLRDQFESQVASIQFSLFLVMMGMVLTEHVIACGWVGIAIFNSGATWLDQSDVKDASFVEQYTTSLRWSFSSLGIGGTNVEATNETEGVYSVVVGLISLVTFSTIVSSMTSLVSTLHSGRMEEIQQFGLLRRYLRMNKIPAPLGQRITRFLQYTYHHRESNCRDPSILGYLSTSLQSELLFAKYSPYLAKLPFLGGVLPNFLSAREEQVMQTLARTGVSIVAAAENDAIFCSGAKADTAYFAMQGSLVYMCENSPEAVNHERWVSEMCLWTDWWHVGDLLSAGIGKIAMIHATEFCHILSNMDNLQRQARCYATDYVQALNQTVDATDLWQMPEEEGTDAEQPESVWSRAFGGVHVVPA</sequence>
<proteinExistence type="predicted"/>
<reference evidence="7" key="1">
    <citation type="submission" date="2023-08" db="EMBL/GenBank/DDBJ databases">
        <authorList>
            <person name="Chen Y."/>
            <person name="Shah S."/>
            <person name="Dougan E. K."/>
            <person name="Thang M."/>
            <person name="Chan C."/>
        </authorList>
    </citation>
    <scope>NUCLEOTIDE SEQUENCE</scope>
</reference>
<dbReference type="GO" id="GO:0005886">
    <property type="term" value="C:plasma membrane"/>
    <property type="evidence" value="ECO:0007669"/>
    <property type="project" value="TreeGrafter"/>
</dbReference>
<protein>
    <recommendedName>
        <fullName evidence="6">Ion transport domain-containing protein</fullName>
    </recommendedName>
</protein>
<dbReference type="GO" id="GO:0042391">
    <property type="term" value="P:regulation of membrane potential"/>
    <property type="evidence" value="ECO:0007669"/>
    <property type="project" value="TreeGrafter"/>
</dbReference>
<evidence type="ECO:0000256" key="2">
    <source>
        <dbReference type="ARBA" id="ARBA00022692"/>
    </source>
</evidence>
<evidence type="ECO:0000256" key="5">
    <source>
        <dbReference type="SAM" id="MobiDB-lite"/>
    </source>
</evidence>
<evidence type="ECO:0000313" key="8">
    <source>
        <dbReference type="Proteomes" id="UP001178507"/>
    </source>
</evidence>
<accession>A0AA36IX59</accession>
<dbReference type="Proteomes" id="UP001178507">
    <property type="component" value="Unassembled WGS sequence"/>
</dbReference>
<keyword evidence="2" id="KW-0812">Transmembrane</keyword>
<evidence type="ECO:0000313" key="7">
    <source>
        <dbReference type="EMBL" id="CAJ1395613.1"/>
    </source>
</evidence>
<dbReference type="PANTHER" id="PTHR10217">
    <property type="entry name" value="VOLTAGE AND LIGAND GATED POTASSIUM CHANNEL"/>
    <property type="match status" value="1"/>
</dbReference>
<feature type="domain" description="Ion transport" evidence="6">
    <location>
        <begin position="733"/>
        <end position="976"/>
    </location>
</feature>
<feature type="region of interest" description="Disordered" evidence="5">
    <location>
        <begin position="631"/>
        <end position="661"/>
    </location>
</feature>
<dbReference type="SUPFAM" id="SSF81324">
    <property type="entry name" value="Voltage-gated potassium channels"/>
    <property type="match status" value="2"/>
</dbReference>
<dbReference type="Gene3D" id="1.10.287.630">
    <property type="entry name" value="Helix hairpin bin"/>
    <property type="match status" value="1"/>
</dbReference>